<dbReference type="RefSeq" id="WP_071139481.1">
    <property type="nucleotide sequence ID" value="NZ_CP035282.1"/>
</dbReference>
<evidence type="ECO:0000256" key="4">
    <source>
        <dbReference type="ARBA" id="ARBA00023274"/>
    </source>
</evidence>
<protein>
    <recommendedName>
        <fullName evidence="5">Large ribosomal subunit protein bL25</fullName>
    </recommendedName>
    <alternativeName>
        <fullName evidence="5">General stress protein CTC</fullName>
    </alternativeName>
</protein>
<feature type="compositionally biased region" description="Acidic residues" evidence="6">
    <location>
        <begin position="190"/>
        <end position="209"/>
    </location>
</feature>
<dbReference type="PANTHER" id="PTHR33284">
    <property type="entry name" value="RIBOSOMAL PROTEIN L25/GLN-TRNA SYNTHETASE, ANTI-CODON-BINDING DOMAIN-CONTAINING PROTEIN"/>
    <property type="match status" value="1"/>
</dbReference>
<evidence type="ECO:0000256" key="6">
    <source>
        <dbReference type="SAM" id="MobiDB-lite"/>
    </source>
</evidence>
<dbReference type="Gene3D" id="2.40.240.10">
    <property type="entry name" value="Ribosomal Protein L25, Chain P"/>
    <property type="match status" value="1"/>
</dbReference>
<dbReference type="SUPFAM" id="SSF50715">
    <property type="entry name" value="Ribosomal protein L25-like"/>
    <property type="match status" value="1"/>
</dbReference>
<dbReference type="InterPro" id="IPR011035">
    <property type="entry name" value="Ribosomal_bL25/Gln-tRNA_synth"/>
</dbReference>
<keyword evidence="10" id="KW-1185">Reference proteome</keyword>
<evidence type="ECO:0000256" key="3">
    <source>
        <dbReference type="ARBA" id="ARBA00022980"/>
    </source>
</evidence>
<sequence length="209" mass="23912">MVTEKLKVETREEIGKNKVNKIRKAEYIPGVIYGKDQNTYHVKIKENEFYKTLRKFGRSSMLNLDLDGETVPVIIKEIQSDVINNKVVHVDFQKLVMTEKIKMNIPINLIGKDNIKIQPSMVVQQLDEIEIECLPGDIPEVIEGDVSNIDFKTPLLVKNLNIFGNEKITILKNENDAVAILVEPSRYTEEEPAETTEETPEETAEDEKE</sequence>
<evidence type="ECO:0000259" key="8">
    <source>
        <dbReference type="Pfam" id="PF14693"/>
    </source>
</evidence>
<dbReference type="HAMAP" id="MF_01334">
    <property type="entry name" value="Ribosomal_bL25_CTC"/>
    <property type="match status" value="1"/>
</dbReference>
<keyword evidence="3 5" id="KW-0689">Ribosomal protein</keyword>
<dbReference type="InterPro" id="IPR029751">
    <property type="entry name" value="Ribosomal_L25_dom"/>
</dbReference>
<feature type="domain" description="Large ribosomal subunit protein bL25 beta" evidence="8">
    <location>
        <begin position="100"/>
        <end position="184"/>
    </location>
</feature>
<dbReference type="InterPro" id="IPR020056">
    <property type="entry name" value="Rbsml_bL25/Gln-tRNA_synth_N"/>
</dbReference>
<name>A0A410Q9G8_9FIRM</name>
<feature type="region of interest" description="Disordered" evidence="6">
    <location>
        <begin position="183"/>
        <end position="209"/>
    </location>
</feature>
<comment type="similarity">
    <text evidence="5">Belongs to the bacterial ribosomal protein bL25 family. CTC subfamily.</text>
</comment>
<dbReference type="GO" id="GO:0003735">
    <property type="term" value="F:structural constituent of ribosome"/>
    <property type="evidence" value="ECO:0007669"/>
    <property type="project" value="InterPro"/>
</dbReference>
<evidence type="ECO:0000259" key="7">
    <source>
        <dbReference type="Pfam" id="PF01386"/>
    </source>
</evidence>
<dbReference type="InterPro" id="IPR020057">
    <property type="entry name" value="Ribosomal_bL25_b-dom"/>
</dbReference>
<organism evidence="9 10">
    <name type="scientific">Acidilutibacter cellobiosedens</name>
    <dbReference type="NCBI Taxonomy" id="2507161"/>
    <lineage>
        <taxon>Bacteria</taxon>
        <taxon>Bacillati</taxon>
        <taxon>Bacillota</taxon>
        <taxon>Tissierellia</taxon>
        <taxon>Tissierellales</taxon>
        <taxon>Acidilutibacteraceae</taxon>
        <taxon>Acidilutibacter</taxon>
    </lineage>
</organism>
<dbReference type="GO" id="GO:0022625">
    <property type="term" value="C:cytosolic large ribosomal subunit"/>
    <property type="evidence" value="ECO:0007669"/>
    <property type="project" value="TreeGrafter"/>
</dbReference>
<dbReference type="InterPro" id="IPR001021">
    <property type="entry name" value="Ribosomal_bL25_long"/>
</dbReference>
<proteinExistence type="inferred from homology"/>
<dbReference type="InterPro" id="IPR037121">
    <property type="entry name" value="Ribosomal_bL25_C"/>
</dbReference>
<dbReference type="OrthoDB" id="9790002at2"/>
<dbReference type="InterPro" id="IPR020930">
    <property type="entry name" value="Ribosomal_uL5_bac-type"/>
</dbReference>
<evidence type="ECO:0000256" key="2">
    <source>
        <dbReference type="ARBA" id="ARBA00022884"/>
    </source>
</evidence>
<reference evidence="10" key="1">
    <citation type="submission" date="2019-01" db="EMBL/GenBank/DDBJ databases">
        <title>Draft genomes of a novel of Sporanaerobacter strains.</title>
        <authorList>
            <person name="Ma S."/>
        </authorList>
    </citation>
    <scope>NUCLEOTIDE SEQUENCE [LARGE SCALE GENOMIC DNA]</scope>
    <source>
        <strain evidence="10">NJN-17</strain>
    </source>
</reference>
<dbReference type="Pfam" id="PF01386">
    <property type="entry name" value="Ribosomal_L25p"/>
    <property type="match status" value="1"/>
</dbReference>
<dbReference type="Pfam" id="PF14693">
    <property type="entry name" value="Ribosomal_TL5_C"/>
    <property type="match status" value="1"/>
</dbReference>
<dbReference type="GO" id="GO:0008097">
    <property type="term" value="F:5S rRNA binding"/>
    <property type="evidence" value="ECO:0007669"/>
    <property type="project" value="InterPro"/>
</dbReference>
<dbReference type="KEGG" id="spoa:EQM13_02525"/>
<feature type="domain" description="Large ribosomal subunit protein bL25 L25" evidence="7">
    <location>
        <begin position="6"/>
        <end position="92"/>
    </location>
</feature>
<dbReference type="EMBL" id="CP035282">
    <property type="protein sequence ID" value="QAT60528.1"/>
    <property type="molecule type" value="Genomic_DNA"/>
</dbReference>
<dbReference type="AlphaFoldDB" id="A0A410Q9G8"/>
<keyword evidence="2 5" id="KW-0694">RNA-binding</keyword>
<gene>
    <name evidence="5" type="primary">rplY</name>
    <name evidence="5" type="synonym">ctc</name>
    <name evidence="9" type="ORF">EQM13_02525</name>
</gene>
<evidence type="ECO:0000256" key="1">
    <source>
        <dbReference type="ARBA" id="ARBA00022730"/>
    </source>
</evidence>
<comment type="subunit">
    <text evidence="5">Part of the 50S ribosomal subunit; part of the 5S rRNA/L5/L18/L25 subcomplex. Contacts the 5S rRNA. Binds to the 5S rRNA independently of L5 and L18.</text>
</comment>
<dbReference type="CDD" id="cd00495">
    <property type="entry name" value="Ribosomal_L25_TL5_CTC"/>
    <property type="match status" value="1"/>
</dbReference>
<dbReference type="Gene3D" id="2.170.120.20">
    <property type="entry name" value="Ribosomal protein L25, beta domain"/>
    <property type="match status" value="1"/>
</dbReference>
<dbReference type="NCBIfam" id="TIGR00731">
    <property type="entry name" value="bL25_bact_ctc"/>
    <property type="match status" value="1"/>
</dbReference>
<keyword evidence="4 5" id="KW-0687">Ribonucleoprotein</keyword>
<dbReference type="Proteomes" id="UP000287969">
    <property type="component" value="Chromosome"/>
</dbReference>
<accession>A0A410Q9G8</accession>
<keyword evidence="1 5" id="KW-0699">rRNA-binding</keyword>
<comment type="function">
    <text evidence="5">This is one of the proteins that binds to the 5S RNA in the ribosome where it forms part of the central protuberance.</text>
</comment>
<dbReference type="GO" id="GO:0006412">
    <property type="term" value="P:translation"/>
    <property type="evidence" value="ECO:0007669"/>
    <property type="project" value="UniProtKB-UniRule"/>
</dbReference>
<evidence type="ECO:0000313" key="9">
    <source>
        <dbReference type="EMBL" id="QAT60528.1"/>
    </source>
</evidence>
<evidence type="ECO:0000256" key="5">
    <source>
        <dbReference type="HAMAP-Rule" id="MF_01334"/>
    </source>
</evidence>
<evidence type="ECO:0000313" key="10">
    <source>
        <dbReference type="Proteomes" id="UP000287969"/>
    </source>
</evidence>
<dbReference type="PANTHER" id="PTHR33284:SF1">
    <property type="entry name" value="RIBOSOMAL PROTEIN L25_GLN-TRNA SYNTHETASE, ANTI-CODON-BINDING DOMAIN-CONTAINING PROTEIN"/>
    <property type="match status" value="1"/>
</dbReference>